<comment type="similarity">
    <text evidence="2 14 15">Belongs to the TonB-dependent receptor family.</text>
</comment>
<protein>
    <submittedName>
        <fullName evidence="19">TonB-dependent siderophore receptor</fullName>
    </submittedName>
</protein>
<dbReference type="KEGG" id="pacr:FXN63_10115"/>
<dbReference type="GO" id="GO:0009279">
    <property type="term" value="C:cell outer membrane"/>
    <property type="evidence" value="ECO:0007669"/>
    <property type="project" value="UniProtKB-SubCell"/>
</dbReference>
<keyword evidence="3 14" id="KW-0813">Transport</keyword>
<evidence type="ECO:0000313" key="19">
    <source>
        <dbReference type="EMBL" id="QEI06152.1"/>
    </source>
</evidence>
<reference evidence="19 20" key="1">
    <citation type="submission" date="2019-08" db="EMBL/GenBank/DDBJ databases">
        <title>Amphibian skin-associated Pigmentiphaga: genome sequence and occurrence across geography and hosts.</title>
        <authorList>
            <person name="Bletz M.C."/>
            <person name="Bunk B."/>
            <person name="Sproeer C."/>
            <person name="Biwer P."/>
            <person name="Reiter S."/>
            <person name="Rabemananjara F.C.E."/>
            <person name="Schulz S."/>
            <person name="Overmann J."/>
            <person name="Vences M."/>
        </authorList>
    </citation>
    <scope>NUCLEOTIDE SEQUENCE [LARGE SCALE GENOMIC DNA]</scope>
    <source>
        <strain evidence="19 20">Mada1488</strain>
    </source>
</reference>
<evidence type="ECO:0000256" key="10">
    <source>
        <dbReference type="ARBA" id="ARBA00023077"/>
    </source>
</evidence>
<dbReference type="PROSITE" id="PS52016">
    <property type="entry name" value="TONB_DEPENDENT_REC_3"/>
    <property type="match status" value="1"/>
</dbReference>
<organism evidence="19 20">
    <name type="scientific">Pigmentiphaga aceris</name>
    <dbReference type="NCBI Taxonomy" id="1940612"/>
    <lineage>
        <taxon>Bacteria</taxon>
        <taxon>Pseudomonadati</taxon>
        <taxon>Pseudomonadota</taxon>
        <taxon>Betaproteobacteria</taxon>
        <taxon>Burkholderiales</taxon>
        <taxon>Alcaligenaceae</taxon>
        <taxon>Pigmentiphaga</taxon>
    </lineage>
</organism>
<keyword evidence="10 15" id="KW-0798">TonB box</keyword>
<feature type="domain" description="TonB-dependent receptor-like beta-barrel" evidence="17">
    <location>
        <begin position="271"/>
        <end position="733"/>
    </location>
</feature>
<dbReference type="InterPro" id="IPR036942">
    <property type="entry name" value="Beta-barrel_TonB_sf"/>
</dbReference>
<dbReference type="EMBL" id="CP043046">
    <property type="protein sequence ID" value="QEI06152.1"/>
    <property type="molecule type" value="Genomic_DNA"/>
</dbReference>
<keyword evidence="20" id="KW-1185">Reference proteome</keyword>
<evidence type="ECO:0000256" key="4">
    <source>
        <dbReference type="ARBA" id="ARBA00022452"/>
    </source>
</evidence>
<keyword evidence="7 16" id="KW-0732">Signal</keyword>
<evidence type="ECO:0000313" key="20">
    <source>
        <dbReference type="Proteomes" id="UP000325161"/>
    </source>
</evidence>
<dbReference type="InterPro" id="IPR010105">
    <property type="entry name" value="TonB_sidphr_rcpt"/>
</dbReference>
<keyword evidence="13 14" id="KW-0998">Cell outer membrane</keyword>
<evidence type="ECO:0000256" key="6">
    <source>
        <dbReference type="ARBA" id="ARBA00022692"/>
    </source>
</evidence>
<evidence type="ECO:0000259" key="17">
    <source>
        <dbReference type="Pfam" id="PF00593"/>
    </source>
</evidence>
<comment type="subcellular location">
    <subcellularLocation>
        <location evidence="1 14">Cell outer membrane</location>
        <topology evidence="1 14">Multi-pass membrane protein</topology>
    </subcellularLocation>
</comment>
<dbReference type="Pfam" id="PF00593">
    <property type="entry name" value="TonB_dep_Rec_b-barrel"/>
    <property type="match status" value="1"/>
</dbReference>
<dbReference type="Gene3D" id="2.40.170.20">
    <property type="entry name" value="TonB-dependent receptor, beta-barrel domain"/>
    <property type="match status" value="1"/>
</dbReference>
<dbReference type="InterPro" id="IPR039426">
    <property type="entry name" value="TonB-dep_rcpt-like"/>
</dbReference>
<keyword evidence="9" id="KW-0406">Ion transport</keyword>
<dbReference type="GO" id="GO:0015344">
    <property type="term" value="F:siderophore uptake transmembrane transporter activity"/>
    <property type="evidence" value="ECO:0007669"/>
    <property type="project" value="TreeGrafter"/>
</dbReference>
<dbReference type="GO" id="GO:0038023">
    <property type="term" value="F:signaling receptor activity"/>
    <property type="evidence" value="ECO:0007669"/>
    <property type="project" value="InterPro"/>
</dbReference>
<keyword evidence="8" id="KW-0408">Iron</keyword>
<evidence type="ECO:0000256" key="12">
    <source>
        <dbReference type="ARBA" id="ARBA00023170"/>
    </source>
</evidence>
<dbReference type="Gene3D" id="2.170.130.10">
    <property type="entry name" value="TonB-dependent receptor, plug domain"/>
    <property type="match status" value="1"/>
</dbReference>
<dbReference type="InterPro" id="IPR012910">
    <property type="entry name" value="Plug_dom"/>
</dbReference>
<keyword evidence="11 14" id="KW-0472">Membrane</keyword>
<dbReference type="InterPro" id="IPR000531">
    <property type="entry name" value="Beta-barrel_TonB"/>
</dbReference>
<evidence type="ECO:0000256" key="3">
    <source>
        <dbReference type="ARBA" id="ARBA00022448"/>
    </source>
</evidence>
<keyword evidence="5" id="KW-0410">Iron transport</keyword>
<keyword evidence="12 19" id="KW-0675">Receptor</keyword>
<dbReference type="SUPFAM" id="SSF56935">
    <property type="entry name" value="Porins"/>
    <property type="match status" value="1"/>
</dbReference>
<dbReference type="OrthoDB" id="127311at2"/>
<evidence type="ECO:0000256" key="14">
    <source>
        <dbReference type="PROSITE-ProRule" id="PRU01360"/>
    </source>
</evidence>
<dbReference type="InterPro" id="IPR037066">
    <property type="entry name" value="Plug_dom_sf"/>
</dbReference>
<evidence type="ECO:0000256" key="13">
    <source>
        <dbReference type="ARBA" id="ARBA00023237"/>
    </source>
</evidence>
<dbReference type="FunFam" id="2.170.130.10:FF:000001">
    <property type="entry name" value="Catecholate siderophore TonB-dependent receptor"/>
    <property type="match status" value="1"/>
</dbReference>
<dbReference type="CDD" id="cd01347">
    <property type="entry name" value="ligand_gated_channel"/>
    <property type="match status" value="1"/>
</dbReference>
<keyword evidence="4 14" id="KW-1134">Transmembrane beta strand</keyword>
<evidence type="ECO:0000256" key="8">
    <source>
        <dbReference type="ARBA" id="ARBA00023004"/>
    </source>
</evidence>
<name>A0A5C0AUR1_9BURK</name>
<evidence type="ECO:0000256" key="7">
    <source>
        <dbReference type="ARBA" id="ARBA00022729"/>
    </source>
</evidence>
<evidence type="ECO:0000256" key="16">
    <source>
        <dbReference type="SAM" id="SignalP"/>
    </source>
</evidence>
<feature type="chain" id="PRO_5022755216" evidence="16">
    <location>
        <begin position="40"/>
        <end position="765"/>
    </location>
</feature>
<feature type="domain" description="TonB-dependent receptor plug" evidence="18">
    <location>
        <begin position="98"/>
        <end position="198"/>
    </location>
</feature>
<accession>A0A5C0AUR1</accession>
<evidence type="ECO:0000259" key="18">
    <source>
        <dbReference type="Pfam" id="PF07715"/>
    </source>
</evidence>
<evidence type="ECO:0000256" key="5">
    <source>
        <dbReference type="ARBA" id="ARBA00022496"/>
    </source>
</evidence>
<dbReference type="PANTHER" id="PTHR32552:SF68">
    <property type="entry name" value="FERRICHROME OUTER MEMBRANE TRANSPORTER_PHAGE RECEPTOR"/>
    <property type="match status" value="1"/>
</dbReference>
<gene>
    <name evidence="19" type="ORF">FXN63_10115</name>
</gene>
<dbReference type="NCBIfam" id="TIGR01783">
    <property type="entry name" value="TonB-siderophor"/>
    <property type="match status" value="1"/>
</dbReference>
<dbReference type="AlphaFoldDB" id="A0A5C0AUR1"/>
<sequence length="765" mass="83005">MPCRSVFGDSLLFPSSIEQARMPLSSGARALAIALSAWAAVAAAPAAHAQTAPPATTNRASTLPVVTVEDTAETATAPTVGYVVRNSSSGTKTDTPIVETAQSISTVTRDQIREQNAQSLNQMLRYTPGVAVETRGATATRLDQFTVRGFSASSYLDGLRNPGSRDALPQVDGYRLERIDVLKGPSSVMYGQGGPGGIVNMISKRPTEDGVREIQFGLGNYSNRSLGFDYGDRLDKEGKLLFRVTGLAYAADGQIDHTKERRYFIAPSFTWKATPDTTLTVLANFQRDPDMGSYGAVPGVRSLYRAPDGYYLPSSFYDGDANFEKSDRKNASIGYQFDHRFNDTFSFHQGLRYQKAEGIYRSIYSGGYADGAPNYSLIRRSAIATNVEIDAFTIDQNLQAKFATGPLSHTALVGFDYQRTETSTLSGSGVNGGAPALNVFRPNNFMQIPVPAFTADALAKAFQSGLYVQDQMKFGRLTATLGGRYDWSTTSNTTRTIANNRVTSTGLKQEAFSGRASLLYLFDNGIAPYASYSESFEPQSGTGFNGQPFEPIRGKQNEIGVKYQPVGSRSLFTAALYDVRRKNTTTTDPDPTHLCNGARCNIAAGEVRTRGLELEARTEPVRGLSLIAGYSYSDNVYTKDNSAVAGVNLEGKTPGSLPTHQASAWARYQVQEGPLAGVGFGAGLRYVGSTYTSTSNLYKTPSRVLVDALLDVDLGRVNPQLKGWNASLNISNLFDKTHVASCLGDFDWCYYGYQRAVKANVRYTF</sequence>
<dbReference type="PANTHER" id="PTHR32552">
    <property type="entry name" value="FERRICHROME IRON RECEPTOR-RELATED"/>
    <property type="match status" value="1"/>
</dbReference>
<evidence type="ECO:0000256" key="1">
    <source>
        <dbReference type="ARBA" id="ARBA00004571"/>
    </source>
</evidence>
<dbReference type="Proteomes" id="UP000325161">
    <property type="component" value="Chromosome"/>
</dbReference>
<dbReference type="FunFam" id="2.40.170.20:FF:000005">
    <property type="entry name" value="TonB-dependent siderophore receptor"/>
    <property type="match status" value="1"/>
</dbReference>
<proteinExistence type="inferred from homology"/>
<evidence type="ECO:0000256" key="11">
    <source>
        <dbReference type="ARBA" id="ARBA00023136"/>
    </source>
</evidence>
<keyword evidence="6 14" id="KW-0812">Transmembrane</keyword>
<feature type="signal peptide" evidence="16">
    <location>
        <begin position="1"/>
        <end position="39"/>
    </location>
</feature>
<dbReference type="GO" id="GO:0015891">
    <property type="term" value="P:siderophore transport"/>
    <property type="evidence" value="ECO:0007669"/>
    <property type="project" value="InterPro"/>
</dbReference>
<dbReference type="Pfam" id="PF07715">
    <property type="entry name" value="Plug"/>
    <property type="match status" value="1"/>
</dbReference>
<evidence type="ECO:0000256" key="9">
    <source>
        <dbReference type="ARBA" id="ARBA00023065"/>
    </source>
</evidence>
<evidence type="ECO:0000256" key="15">
    <source>
        <dbReference type="RuleBase" id="RU003357"/>
    </source>
</evidence>
<evidence type="ECO:0000256" key="2">
    <source>
        <dbReference type="ARBA" id="ARBA00009810"/>
    </source>
</evidence>